<accession>A0A8H3YPK4</accession>
<feature type="region of interest" description="Disordered" evidence="1">
    <location>
        <begin position="364"/>
        <end position="457"/>
    </location>
</feature>
<reference evidence="2 3" key="1">
    <citation type="submission" date="2018-12" db="EMBL/GenBank/DDBJ databases">
        <title>Venturia inaequalis Genome Resource.</title>
        <authorList>
            <person name="Lichtner F.J."/>
        </authorList>
    </citation>
    <scope>NUCLEOTIDE SEQUENCE [LARGE SCALE GENOMIC DNA]</scope>
    <source>
        <strain evidence="2 3">120213</strain>
    </source>
</reference>
<evidence type="ECO:0000256" key="1">
    <source>
        <dbReference type="SAM" id="MobiDB-lite"/>
    </source>
</evidence>
<evidence type="ECO:0000313" key="3">
    <source>
        <dbReference type="Proteomes" id="UP000447873"/>
    </source>
</evidence>
<organism evidence="2 3">
    <name type="scientific">Venturia inaequalis</name>
    <name type="common">Apple scab fungus</name>
    <dbReference type="NCBI Taxonomy" id="5025"/>
    <lineage>
        <taxon>Eukaryota</taxon>
        <taxon>Fungi</taxon>
        <taxon>Dikarya</taxon>
        <taxon>Ascomycota</taxon>
        <taxon>Pezizomycotina</taxon>
        <taxon>Dothideomycetes</taxon>
        <taxon>Pleosporomycetidae</taxon>
        <taxon>Venturiales</taxon>
        <taxon>Venturiaceae</taxon>
        <taxon>Venturia</taxon>
    </lineage>
</organism>
<dbReference type="AlphaFoldDB" id="A0A8H3YPK4"/>
<feature type="compositionally biased region" description="Basic and acidic residues" evidence="1">
    <location>
        <begin position="303"/>
        <end position="313"/>
    </location>
</feature>
<evidence type="ECO:0008006" key="4">
    <source>
        <dbReference type="Google" id="ProtNLM"/>
    </source>
</evidence>
<feature type="compositionally biased region" description="Polar residues" evidence="1">
    <location>
        <begin position="219"/>
        <end position="235"/>
    </location>
</feature>
<proteinExistence type="predicted"/>
<feature type="region of interest" description="Disordered" evidence="1">
    <location>
        <begin position="501"/>
        <end position="610"/>
    </location>
</feature>
<feature type="compositionally biased region" description="Basic and acidic residues" evidence="1">
    <location>
        <begin position="584"/>
        <end position="601"/>
    </location>
</feature>
<feature type="compositionally biased region" description="Basic and acidic residues" evidence="1">
    <location>
        <begin position="280"/>
        <end position="289"/>
    </location>
</feature>
<sequence>MDRRRIWWNGLVECPDGYKYTSPLGTAGMVPPADGSHGTRYDTSRRSFTIVLIPQEFSPPKSKQEAGPSERAEEPETNGESRHESRTPTGPHRAPSNLDPHSGNYRAFVKFMDGKKLSEVKLREHLETFGPLGPYLKPSSVNNRNHSAFVEFKTYAGFKAAEAAGLHTLGDVELWVQERDDRESLRNTTRSGSGNGPAMPPPPAPGSASRGGRAAGQSLRPSQLTPITTSPQVPNIPNAGGTFPSSRMGAPSPALVGYEAGSRSVSGPSFRGGPGFPPRDQADSIRTDSGRPAARRPPINITDGRRASLFEHLGRRRRISSPPSADPQPQSPFNLDYNHNAQRTDANAANPITAAVPGPLRQSVLGQYTSHGDTTHHSVPNGSAVNLPTLQQAHSEHPGPQPSTTRFPSSIGSDSEKHTQPPRVPNNTESPNSNSRQQQRHHQPPPTDPPSLHTNGLENDIDAFKAKCSFHSGFSGGDGWCDCDDLFPDCHWPDPCNCPRPSCNPPSSPSAAPVTPAPTTRPPTTRPPTTRPPLSTEEQPSTDFVIPRRGERRGVDIMTPQGKKKVFKKGGAAGKGEGLGGRTFWDEEGRGAGDGGGKDGGGEGGGGMAA</sequence>
<dbReference type="Proteomes" id="UP000447873">
    <property type="component" value="Unassembled WGS sequence"/>
</dbReference>
<gene>
    <name evidence="2" type="ORF">EG328_007336</name>
</gene>
<feature type="compositionally biased region" description="Polar residues" evidence="1">
    <location>
        <begin position="402"/>
        <end position="413"/>
    </location>
</feature>
<feature type="compositionally biased region" description="Gly residues" evidence="1">
    <location>
        <begin position="571"/>
        <end position="581"/>
    </location>
</feature>
<name>A0A8H3YPK4_VENIN</name>
<feature type="compositionally biased region" description="Basic and acidic residues" evidence="1">
    <location>
        <begin position="546"/>
        <end position="555"/>
    </location>
</feature>
<feature type="compositionally biased region" description="Pro residues" evidence="1">
    <location>
        <begin position="515"/>
        <end position="531"/>
    </location>
</feature>
<protein>
    <recommendedName>
        <fullName evidence="4">RRM domain-containing protein</fullName>
    </recommendedName>
</protein>
<feature type="compositionally biased region" description="Polar residues" evidence="1">
    <location>
        <begin position="364"/>
        <end position="393"/>
    </location>
</feature>
<dbReference type="EMBL" id="WNWS01000397">
    <property type="protein sequence ID" value="KAE9968650.1"/>
    <property type="molecule type" value="Genomic_DNA"/>
</dbReference>
<feature type="region of interest" description="Disordered" evidence="1">
    <location>
        <begin position="54"/>
        <end position="102"/>
    </location>
</feature>
<feature type="compositionally biased region" description="Low complexity" evidence="1">
    <location>
        <begin position="206"/>
        <end position="218"/>
    </location>
</feature>
<feature type="compositionally biased region" description="Basic and acidic residues" evidence="1">
    <location>
        <begin position="62"/>
        <end position="86"/>
    </location>
</feature>
<evidence type="ECO:0000313" key="2">
    <source>
        <dbReference type="EMBL" id="KAE9968650.1"/>
    </source>
</evidence>
<feature type="region of interest" description="Disordered" evidence="1">
    <location>
        <begin position="180"/>
        <end position="339"/>
    </location>
</feature>
<comment type="caution">
    <text evidence="2">The sequence shown here is derived from an EMBL/GenBank/DDBJ whole genome shotgun (WGS) entry which is preliminary data.</text>
</comment>
<feature type="compositionally biased region" description="Low complexity" evidence="1">
    <location>
        <begin position="261"/>
        <end position="271"/>
    </location>
</feature>